<keyword evidence="3" id="KW-1185">Reference proteome</keyword>
<dbReference type="RefSeq" id="WP_146602095.1">
    <property type="nucleotide sequence ID" value="NZ_SJPY01000008.1"/>
</dbReference>
<evidence type="ECO:0000313" key="3">
    <source>
        <dbReference type="Proteomes" id="UP000315471"/>
    </source>
</evidence>
<dbReference type="AlphaFoldDB" id="A0A5C6DHA4"/>
<feature type="transmembrane region" description="Helical" evidence="1">
    <location>
        <begin position="29"/>
        <end position="50"/>
    </location>
</feature>
<gene>
    <name evidence="2" type="ORF">Q31b_49950</name>
</gene>
<dbReference type="EMBL" id="SJPY01000008">
    <property type="protein sequence ID" value="TWU36713.1"/>
    <property type="molecule type" value="Genomic_DNA"/>
</dbReference>
<sequence>MNWKSLPSLSTRKYLIADPYVQGAILRRVALYAMAAFAYYVVVIFFSVYISDNQTPPSERLLTFIDDAITWLPGLLVLGPIAAYDLLTMTNRFAGPICRLRREMRLLIDNQSASELHFREHDHWSDVAEVYNELRKEVIDLRQEVANRHSEPPTS</sequence>
<name>A0A5C6DHA4_9BACT</name>
<organism evidence="2 3">
    <name type="scientific">Novipirellula aureliae</name>
    <dbReference type="NCBI Taxonomy" id="2527966"/>
    <lineage>
        <taxon>Bacteria</taxon>
        <taxon>Pseudomonadati</taxon>
        <taxon>Planctomycetota</taxon>
        <taxon>Planctomycetia</taxon>
        <taxon>Pirellulales</taxon>
        <taxon>Pirellulaceae</taxon>
        <taxon>Novipirellula</taxon>
    </lineage>
</organism>
<evidence type="ECO:0000256" key="1">
    <source>
        <dbReference type="SAM" id="Phobius"/>
    </source>
</evidence>
<proteinExistence type="predicted"/>
<evidence type="ECO:0008006" key="4">
    <source>
        <dbReference type="Google" id="ProtNLM"/>
    </source>
</evidence>
<dbReference type="Proteomes" id="UP000315471">
    <property type="component" value="Unassembled WGS sequence"/>
</dbReference>
<keyword evidence="1" id="KW-0812">Transmembrane</keyword>
<keyword evidence="1" id="KW-0472">Membrane</keyword>
<comment type="caution">
    <text evidence="2">The sequence shown here is derived from an EMBL/GenBank/DDBJ whole genome shotgun (WGS) entry which is preliminary data.</text>
</comment>
<evidence type="ECO:0000313" key="2">
    <source>
        <dbReference type="EMBL" id="TWU36713.1"/>
    </source>
</evidence>
<keyword evidence="1" id="KW-1133">Transmembrane helix</keyword>
<reference evidence="2 3" key="1">
    <citation type="submission" date="2019-02" db="EMBL/GenBank/DDBJ databases">
        <title>Deep-cultivation of Planctomycetes and their phenomic and genomic characterization uncovers novel biology.</title>
        <authorList>
            <person name="Wiegand S."/>
            <person name="Jogler M."/>
            <person name="Boedeker C."/>
            <person name="Pinto D."/>
            <person name="Vollmers J."/>
            <person name="Rivas-Marin E."/>
            <person name="Kohn T."/>
            <person name="Peeters S.H."/>
            <person name="Heuer A."/>
            <person name="Rast P."/>
            <person name="Oberbeckmann S."/>
            <person name="Bunk B."/>
            <person name="Jeske O."/>
            <person name="Meyerdierks A."/>
            <person name="Storesund J.E."/>
            <person name="Kallscheuer N."/>
            <person name="Luecker S."/>
            <person name="Lage O.M."/>
            <person name="Pohl T."/>
            <person name="Merkel B.J."/>
            <person name="Hornburger P."/>
            <person name="Mueller R.-W."/>
            <person name="Bruemmer F."/>
            <person name="Labrenz M."/>
            <person name="Spormann A.M."/>
            <person name="Op Den Camp H."/>
            <person name="Overmann J."/>
            <person name="Amann R."/>
            <person name="Jetten M.S.M."/>
            <person name="Mascher T."/>
            <person name="Medema M.H."/>
            <person name="Devos D.P."/>
            <person name="Kaster A.-K."/>
            <person name="Ovreas L."/>
            <person name="Rohde M."/>
            <person name="Galperin M.Y."/>
            <person name="Jogler C."/>
        </authorList>
    </citation>
    <scope>NUCLEOTIDE SEQUENCE [LARGE SCALE GENOMIC DNA]</scope>
    <source>
        <strain evidence="2 3">Q31b</strain>
    </source>
</reference>
<feature type="transmembrane region" description="Helical" evidence="1">
    <location>
        <begin position="70"/>
        <end position="87"/>
    </location>
</feature>
<accession>A0A5C6DHA4</accession>
<protein>
    <recommendedName>
        <fullName evidence="4">HAMP domain-containing protein</fullName>
    </recommendedName>
</protein>
<dbReference type="OrthoDB" id="270597at2"/>